<dbReference type="Pfam" id="PF04014">
    <property type="entry name" value="MazE_antitoxin"/>
    <property type="match status" value="1"/>
</dbReference>
<dbReference type="PROSITE" id="PS51740">
    <property type="entry name" value="SPOVT_ABRB"/>
    <property type="match status" value="1"/>
</dbReference>
<accession>A0ABS1CZV7</accession>
<dbReference type="InterPro" id="IPR037914">
    <property type="entry name" value="SpoVT-AbrB_sf"/>
</dbReference>
<dbReference type="NCBIfam" id="TIGR01439">
    <property type="entry name" value="lp_hng_hel_AbrB"/>
    <property type="match status" value="1"/>
</dbReference>
<reference evidence="3 4" key="1">
    <citation type="journal article" date="2020" name="Microorganisms">
        <title>Osmotic Adaptation and Compatible Solute Biosynthesis of Phototrophic Bacteria as Revealed from Genome Analyses.</title>
        <authorList>
            <person name="Imhoff J.F."/>
            <person name="Rahn T."/>
            <person name="Kunzel S."/>
            <person name="Keller A."/>
            <person name="Neulinger S.C."/>
        </authorList>
    </citation>
    <scope>NUCLEOTIDE SEQUENCE [LARGE SCALE GENOMIC DNA]</scope>
    <source>
        <strain evidence="3 4">DSM 15382</strain>
    </source>
</reference>
<dbReference type="Proteomes" id="UP000697995">
    <property type="component" value="Unassembled WGS sequence"/>
</dbReference>
<keyword evidence="1" id="KW-0238">DNA-binding</keyword>
<feature type="domain" description="SpoVT-AbrB" evidence="2">
    <location>
        <begin position="10"/>
        <end position="55"/>
    </location>
</feature>
<evidence type="ECO:0000259" key="2">
    <source>
        <dbReference type="PROSITE" id="PS51740"/>
    </source>
</evidence>
<organism evidence="3 4">
    <name type="scientific">Paracraurococcus ruber</name>
    <dbReference type="NCBI Taxonomy" id="77675"/>
    <lineage>
        <taxon>Bacteria</taxon>
        <taxon>Pseudomonadati</taxon>
        <taxon>Pseudomonadota</taxon>
        <taxon>Alphaproteobacteria</taxon>
        <taxon>Acetobacterales</taxon>
        <taxon>Roseomonadaceae</taxon>
        <taxon>Paracraurococcus</taxon>
    </lineage>
</organism>
<evidence type="ECO:0000256" key="1">
    <source>
        <dbReference type="PROSITE-ProRule" id="PRU01076"/>
    </source>
</evidence>
<dbReference type="SMART" id="SM00966">
    <property type="entry name" value="SpoVT_AbrB"/>
    <property type="match status" value="1"/>
</dbReference>
<dbReference type="RefSeq" id="WP_133221681.1">
    <property type="nucleotide sequence ID" value="NZ_SMOA01000153.1"/>
</dbReference>
<protein>
    <recommendedName>
        <fullName evidence="2">SpoVT-AbrB domain-containing protein</fullName>
    </recommendedName>
</protein>
<evidence type="ECO:0000313" key="3">
    <source>
        <dbReference type="EMBL" id="MBK1660057.1"/>
    </source>
</evidence>
<name>A0ABS1CZV7_9PROT</name>
<dbReference type="EMBL" id="NRSG01000143">
    <property type="protein sequence ID" value="MBK1660057.1"/>
    <property type="molecule type" value="Genomic_DNA"/>
</dbReference>
<proteinExistence type="predicted"/>
<dbReference type="InterPro" id="IPR007159">
    <property type="entry name" value="SpoVT-AbrB_dom"/>
</dbReference>
<evidence type="ECO:0000313" key="4">
    <source>
        <dbReference type="Proteomes" id="UP000697995"/>
    </source>
</evidence>
<dbReference type="Gene3D" id="2.10.260.10">
    <property type="match status" value="1"/>
</dbReference>
<gene>
    <name evidence="3" type="ORF">CKO45_17645</name>
</gene>
<comment type="caution">
    <text evidence="3">The sequence shown here is derived from an EMBL/GenBank/DDBJ whole genome shotgun (WGS) entry which is preliminary data.</text>
</comment>
<keyword evidence="4" id="KW-1185">Reference proteome</keyword>
<sequence length="76" mass="8506">MTMLRNAPRLLRARVDAKGRITLPKTLRTQLGMVPGSQVLLKAEGEELHAITPPALLRRLRGARIALQRRLADTKE</sequence>
<dbReference type="SUPFAM" id="SSF89447">
    <property type="entry name" value="AbrB/MazE/MraZ-like"/>
    <property type="match status" value="1"/>
</dbReference>